<dbReference type="EMBL" id="GEDC01024558">
    <property type="protein sequence ID" value="JAS12740.1"/>
    <property type="molecule type" value="Transcribed_RNA"/>
</dbReference>
<evidence type="ECO:0000313" key="1">
    <source>
        <dbReference type="EMBL" id="JAS12740.1"/>
    </source>
</evidence>
<gene>
    <name evidence="1" type="ORF">g.21982</name>
</gene>
<feature type="non-terminal residue" evidence="1">
    <location>
        <position position="323"/>
    </location>
</feature>
<name>A0A1B6CH93_9HEMI</name>
<dbReference type="AlphaFoldDB" id="A0A1B6CH93"/>
<proteinExistence type="predicted"/>
<organism evidence="1">
    <name type="scientific">Clastoptera arizonana</name>
    <name type="common">Arizona spittle bug</name>
    <dbReference type="NCBI Taxonomy" id="38151"/>
    <lineage>
        <taxon>Eukaryota</taxon>
        <taxon>Metazoa</taxon>
        <taxon>Ecdysozoa</taxon>
        <taxon>Arthropoda</taxon>
        <taxon>Hexapoda</taxon>
        <taxon>Insecta</taxon>
        <taxon>Pterygota</taxon>
        <taxon>Neoptera</taxon>
        <taxon>Paraneoptera</taxon>
        <taxon>Hemiptera</taxon>
        <taxon>Auchenorrhyncha</taxon>
        <taxon>Cercopoidea</taxon>
        <taxon>Clastopteridae</taxon>
        <taxon>Clastoptera</taxon>
    </lineage>
</organism>
<sequence>KTPIVYQSSPRPTTYYQAPSLAVTPAVTYQRPLVSLSTPAPAVSVTPSPLPAFQVHTYEQQPAVKAVTPIPSINYHVTSAPIVKVPTVFKTPVVPLNPIQYSTPSPVSFGYSSPAPLYPSTPAPAISSVEYSYPRPAIGVVKTPLVPYSPVSYSFKQPTYSISTPAPPVIKTVSQAPLIYQEGYSYQKPLPVQPVQPLYQKVQPVQPLSPALSYTYTYNKPAEVKLPVAVTPGPIAVDYSPSPATIVKPLEVKYAYPKPAVLKTPIVPLNPIQYSTPASYSYSAPVKSYQSQYTYEQSLPAVQVKAEVPVQYSTLAPVQYSTP</sequence>
<reference evidence="1" key="1">
    <citation type="submission" date="2015-12" db="EMBL/GenBank/DDBJ databases">
        <title>De novo transcriptome assembly of four potential Pierce s Disease insect vectors from Arizona vineyards.</title>
        <authorList>
            <person name="Tassone E.E."/>
        </authorList>
    </citation>
    <scope>NUCLEOTIDE SEQUENCE</scope>
</reference>
<protein>
    <submittedName>
        <fullName evidence="1">Uncharacterized protein</fullName>
    </submittedName>
</protein>
<feature type="non-terminal residue" evidence="1">
    <location>
        <position position="1"/>
    </location>
</feature>
<accession>A0A1B6CH93</accession>